<dbReference type="InterPro" id="IPR036236">
    <property type="entry name" value="Znf_C2H2_sf"/>
</dbReference>
<evidence type="ECO:0000256" key="7">
    <source>
        <dbReference type="ARBA" id="ARBA00023015"/>
    </source>
</evidence>
<feature type="region of interest" description="Disordered" evidence="12">
    <location>
        <begin position="143"/>
        <end position="163"/>
    </location>
</feature>
<feature type="domain" description="C2H2-type" evidence="13">
    <location>
        <begin position="686"/>
        <end position="713"/>
    </location>
</feature>
<keyword evidence="7" id="KW-0805">Transcription regulation</keyword>
<feature type="domain" description="C2H2-type" evidence="13">
    <location>
        <begin position="236"/>
        <end position="263"/>
    </location>
</feature>
<feature type="compositionally biased region" description="Polar residues" evidence="12">
    <location>
        <begin position="200"/>
        <end position="214"/>
    </location>
</feature>
<keyword evidence="10" id="KW-0539">Nucleus</keyword>
<dbReference type="GO" id="GO:0008270">
    <property type="term" value="F:zinc ion binding"/>
    <property type="evidence" value="ECO:0007669"/>
    <property type="project" value="UniProtKB-KW"/>
</dbReference>
<evidence type="ECO:0000256" key="12">
    <source>
        <dbReference type="SAM" id="MobiDB-lite"/>
    </source>
</evidence>
<name>A0A8J2HB12_COTCN</name>
<comment type="subcellular location">
    <subcellularLocation>
        <location evidence="1">Nucleus</location>
    </subcellularLocation>
</comment>
<evidence type="ECO:0000256" key="10">
    <source>
        <dbReference type="ARBA" id="ARBA00023242"/>
    </source>
</evidence>
<gene>
    <name evidence="14" type="ORF">HICCMSTLAB_LOCUS5543</name>
</gene>
<evidence type="ECO:0000256" key="3">
    <source>
        <dbReference type="ARBA" id="ARBA00022723"/>
    </source>
</evidence>
<proteinExistence type="inferred from homology"/>
<evidence type="ECO:0000256" key="4">
    <source>
        <dbReference type="ARBA" id="ARBA00022737"/>
    </source>
</evidence>
<dbReference type="PANTHER" id="PTHR24379">
    <property type="entry name" value="KRAB AND ZINC FINGER DOMAIN-CONTAINING"/>
    <property type="match status" value="1"/>
</dbReference>
<evidence type="ECO:0000256" key="2">
    <source>
        <dbReference type="ARBA" id="ARBA00006991"/>
    </source>
</evidence>
<dbReference type="FunFam" id="3.30.160.60:FF:000075">
    <property type="entry name" value="Putative zinc finger protein 536"/>
    <property type="match status" value="1"/>
</dbReference>
<evidence type="ECO:0000256" key="6">
    <source>
        <dbReference type="ARBA" id="ARBA00022833"/>
    </source>
</evidence>
<evidence type="ECO:0000256" key="5">
    <source>
        <dbReference type="ARBA" id="ARBA00022771"/>
    </source>
</evidence>
<feature type="domain" description="C2H2-type" evidence="13">
    <location>
        <begin position="173"/>
        <end position="197"/>
    </location>
</feature>
<evidence type="ECO:0000256" key="9">
    <source>
        <dbReference type="ARBA" id="ARBA00023163"/>
    </source>
</evidence>
<dbReference type="GO" id="GO:0005634">
    <property type="term" value="C:nucleus"/>
    <property type="evidence" value="ECO:0007669"/>
    <property type="project" value="UniProtKB-SubCell"/>
</dbReference>
<evidence type="ECO:0000256" key="8">
    <source>
        <dbReference type="ARBA" id="ARBA00023125"/>
    </source>
</evidence>
<dbReference type="FunFam" id="3.30.160.60:FF:001370">
    <property type="entry name" value="Zinc finger protein"/>
    <property type="match status" value="1"/>
</dbReference>
<accession>A0A8J2HB12</accession>
<keyword evidence="9" id="KW-0804">Transcription</keyword>
<feature type="compositionally biased region" description="Acidic residues" evidence="12">
    <location>
        <begin position="491"/>
        <end position="512"/>
    </location>
</feature>
<feature type="domain" description="C2H2-type" evidence="13">
    <location>
        <begin position="770"/>
        <end position="797"/>
    </location>
</feature>
<keyword evidence="5 11" id="KW-0863">Zinc-finger</keyword>
<dbReference type="InterPro" id="IPR013087">
    <property type="entry name" value="Znf_C2H2_type"/>
</dbReference>
<dbReference type="PROSITE" id="PS50157">
    <property type="entry name" value="ZINC_FINGER_C2H2_2"/>
    <property type="match status" value="10"/>
</dbReference>
<protein>
    <submittedName>
        <fullName evidence="14">Similar to ZNF782: Zinc finger protein 782 (Homo sapiens)</fullName>
    </submittedName>
</protein>
<feature type="domain" description="C2H2-type" evidence="13">
    <location>
        <begin position="69"/>
        <end position="99"/>
    </location>
</feature>
<evidence type="ECO:0000313" key="15">
    <source>
        <dbReference type="Proteomes" id="UP000786811"/>
    </source>
</evidence>
<feature type="domain" description="C2H2-type" evidence="13">
    <location>
        <begin position="658"/>
        <end position="685"/>
    </location>
</feature>
<feature type="region of interest" description="Disordered" evidence="12">
    <location>
        <begin position="194"/>
        <end position="214"/>
    </location>
</feature>
<feature type="domain" description="C2H2-type" evidence="13">
    <location>
        <begin position="304"/>
        <end position="332"/>
    </location>
</feature>
<dbReference type="Proteomes" id="UP000786811">
    <property type="component" value="Unassembled WGS sequence"/>
</dbReference>
<evidence type="ECO:0000256" key="11">
    <source>
        <dbReference type="PROSITE-ProRule" id="PRU00042"/>
    </source>
</evidence>
<comment type="caution">
    <text evidence="14">The sequence shown here is derived from an EMBL/GenBank/DDBJ whole genome shotgun (WGS) entry which is preliminary data.</text>
</comment>
<keyword evidence="8" id="KW-0238">DNA-binding</keyword>
<dbReference type="GO" id="GO:0003690">
    <property type="term" value="F:double-stranded DNA binding"/>
    <property type="evidence" value="ECO:0007669"/>
    <property type="project" value="UniProtKB-ARBA"/>
</dbReference>
<keyword evidence="3" id="KW-0479">Metal-binding</keyword>
<keyword evidence="4" id="KW-0677">Repeat</keyword>
<dbReference type="PANTHER" id="PTHR24379:SF121">
    <property type="entry name" value="C2H2-TYPE DOMAIN-CONTAINING PROTEIN"/>
    <property type="match status" value="1"/>
</dbReference>
<dbReference type="FunFam" id="3.30.160.60:FF:000446">
    <property type="entry name" value="Zinc finger protein"/>
    <property type="match status" value="1"/>
</dbReference>
<reference evidence="14" key="1">
    <citation type="submission" date="2021-04" db="EMBL/GenBank/DDBJ databases">
        <authorList>
            <person name="Chebbi M.A.C M."/>
        </authorList>
    </citation>
    <scope>NUCLEOTIDE SEQUENCE</scope>
</reference>
<dbReference type="SMART" id="SM00355">
    <property type="entry name" value="ZnF_C2H2"/>
    <property type="match status" value="13"/>
</dbReference>
<dbReference type="PROSITE" id="PS00028">
    <property type="entry name" value="ZINC_FINGER_C2H2_1"/>
    <property type="match status" value="6"/>
</dbReference>
<dbReference type="Pfam" id="PF00096">
    <property type="entry name" value="zf-C2H2"/>
    <property type="match status" value="3"/>
</dbReference>
<feature type="domain" description="C2H2-type" evidence="13">
    <location>
        <begin position="848"/>
        <end position="870"/>
    </location>
</feature>
<evidence type="ECO:0000313" key="14">
    <source>
        <dbReference type="EMBL" id="CAG5090228.1"/>
    </source>
</evidence>
<comment type="similarity">
    <text evidence="2">Belongs to the krueppel C2H2-type zinc-finger protein family.</text>
</comment>
<feature type="domain" description="C2H2-type" evidence="13">
    <location>
        <begin position="272"/>
        <end position="296"/>
    </location>
</feature>
<dbReference type="OrthoDB" id="3561125at2759"/>
<dbReference type="AlphaFoldDB" id="A0A8J2HB12"/>
<sequence>MSNNNELSSLFTFLSNAVKTLEIPKESPVTCSVEDAPLEKLVITNPEIIGNIKMDSGEEFLYTLKSVEYICQDCNKSFCSAKLHAAHTQEFHVHVGPHKSIGAKNIEEFFKNMDRVSARIPTEVHSSKVTPAREDDKSLLRLSGNRSRVTRSTKHGNSPKSNNLMYTKEEGYYACRMCDSKFCDRENIVKHVRKKHSRMSLENHQSNLPSSTEQKQTMNQILKIKSDCNIQKKNKFKCDLCSCQYKHKRHLTQHKCDKHGEKSIKAENTEEFTCELCSKNYIRKGDLTRHKNMYHSDYLTNGKFKCNICQAQFDSSRSVLIHKRKQHSIEYLPIVLLKKLQISTINNPTFLCSPVTKSKLQKNSGKNIDRVEIKDQNNNQGQLDEYNFDKEDIIPTCFNSETEFRRHDIEVLSTHDHDLKIKSNYCQNNDNCENFSGQVLESDNCCPAKTKQVQVEVSSPEFSSEKQELFSDEQIFENVPQITFFSNVENDELQTEESEVDVEGLSESDEESTSSIRTENFNKSLYDNELRVLDLTSDSSMSNDESEKYQPPEIANTINENNDGGNTINERNDRSYTIDEHNDRDNTIDEHNDLGNTIDEHNDRGYISKFLKDHNQVKNQFISKYKRKKQLKKCPECDFVTMWNLRRHMIRHSTDRPYKCSHCNYSSKTKCTLKIHIRSHSDEKNFKCSVCPYRSKLLSNLQRHIRIHTGFRPYKCSQCFYASAYLENLKRHRFTHTGIRPFKCSVCSFGSITYHGLRVHSKTHNTIKSFKCTKCLYATTTKDNLMRHSRRHLRAKSYKCSHCLFATKTLRIFKQHLCTHEEKDSTDTNINKSEIQLKSLNNTTKQLYSCYDCKMSFKRKATLEKHWKLHHYSQIQKDNNYHCSL</sequence>
<feature type="region of interest" description="Disordered" evidence="12">
    <location>
        <begin position="491"/>
        <end position="518"/>
    </location>
</feature>
<evidence type="ECO:0000256" key="1">
    <source>
        <dbReference type="ARBA" id="ARBA00004123"/>
    </source>
</evidence>
<keyword evidence="15" id="KW-1185">Reference proteome</keyword>
<dbReference type="SUPFAM" id="SSF57667">
    <property type="entry name" value="beta-beta-alpha zinc fingers"/>
    <property type="match status" value="5"/>
</dbReference>
<keyword evidence="6" id="KW-0862">Zinc</keyword>
<dbReference type="Gene3D" id="3.30.160.60">
    <property type="entry name" value="Classic Zinc Finger"/>
    <property type="match status" value="6"/>
</dbReference>
<organism evidence="14 15">
    <name type="scientific">Cotesia congregata</name>
    <name type="common">Parasitoid wasp</name>
    <name type="synonym">Apanteles congregatus</name>
    <dbReference type="NCBI Taxonomy" id="51543"/>
    <lineage>
        <taxon>Eukaryota</taxon>
        <taxon>Metazoa</taxon>
        <taxon>Ecdysozoa</taxon>
        <taxon>Arthropoda</taxon>
        <taxon>Hexapoda</taxon>
        <taxon>Insecta</taxon>
        <taxon>Pterygota</taxon>
        <taxon>Neoptera</taxon>
        <taxon>Endopterygota</taxon>
        <taxon>Hymenoptera</taxon>
        <taxon>Apocrita</taxon>
        <taxon>Ichneumonoidea</taxon>
        <taxon>Braconidae</taxon>
        <taxon>Microgastrinae</taxon>
        <taxon>Cotesia</taxon>
    </lineage>
</organism>
<dbReference type="EMBL" id="CAJNRD030001119">
    <property type="protein sequence ID" value="CAG5090228.1"/>
    <property type="molecule type" value="Genomic_DNA"/>
</dbReference>
<feature type="domain" description="C2H2-type" evidence="13">
    <location>
        <begin position="714"/>
        <end position="741"/>
    </location>
</feature>
<evidence type="ECO:0000259" key="13">
    <source>
        <dbReference type="PROSITE" id="PS50157"/>
    </source>
</evidence>